<dbReference type="InterPro" id="IPR004089">
    <property type="entry name" value="MCPsignal_dom"/>
</dbReference>
<keyword evidence="3" id="KW-0807">Transducer</keyword>
<dbReference type="PANTHER" id="PTHR43531">
    <property type="entry name" value="PROTEIN ICFG"/>
    <property type="match status" value="1"/>
</dbReference>
<sequence length="655" mass="70411">MGIMPTPRTRSDFLGSLLPTGRSRPASGVFDCGALPASLSALGLPDKGGLLMTFTPPGADFPHVNAAWQRLAAPNRTVLALSSYGALGNQAQGSTYCDQNSRQGSWLWLPQSLITRHEVHVVDLQVRNGLSARQRVTAIRGELERVRVSMPLSADRTFAMVYCDGLSASEGFLMQAWYASGRFPCLAIGGSAGGSLEFDGTYIGTGNAVLQGKAVIVFCQIAEGKSFAPFKSQNFEPTAQSWLVAQADPVARTLSSVFDADGRPQPILEALAAYLRCAPHQVSERLTGLTFAVKVDNEYFIRSIATFQPDHLTFFCDLEFGDRLYLLKATDFKGTTRRDWQGFVSQHGKPSAMLLNDCILRRVGNTAELPGARFFEDVPAAGFSSFGEILGVPINQTLSALVFFDHQVNAMTRFPIEYANYAAHYTQRALRRWEALHGIQSKVIGRVVEYQHGLAPLMTTLPQLEHATVSQSETLSLAESSIRAISDAAIESREAQGRLESGLNDLEQISAGITTITGGISTIAFQTNLLALNAAVEAARAGEAGRGFAVVAGEVRRLAQSAKEQADATRKHINEAVVTISRIRSVATTTVETTQGMADQSISAADQIAAMSADTGRERNDIAANLGQLKSLAGGMDAMDEAVTQLTLLQKLASS</sequence>
<dbReference type="OrthoDB" id="9807948at2"/>
<protein>
    <submittedName>
        <fullName evidence="5">Chemoreceptor</fullName>
    </submittedName>
</protein>
<evidence type="ECO:0000256" key="1">
    <source>
        <dbReference type="ARBA" id="ARBA00022500"/>
    </source>
</evidence>
<dbReference type="EMBL" id="PJZF01000011">
    <property type="protein sequence ID" value="PLR35426.1"/>
    <property type="molecule type" value="Genomic_DNA"/>
</dbReference>
<dbReference type="Gene3D" id="1.10.287.950">
    <property type="entry name" value="Methyl-accepting chemotaxis protein"/>
    <property type="match status" value="1"/>
</dbReference>
<dbReference type="GO" id="GO:0007165">
    <property type="term" value="P:signal transduction"/>
    <property type="evidence" value="ECO:0007669"/>
    <property type="project" value="UniProtKB-KW"/>
</dbReference>
<proteinExistence type="inferred from homology"/>
<accession>A0A2N5E3N0</accession>
<dbReference type="SMART" id="SM00283">
    <property type="entry name" value="MA"/>
    <property type="match status" value="1"/>
</dbReference>
<organism evidence="5 6">
    <name type="scientific">Chimaeribacter californicus</name>
    <dbReference type="NCBI Taxonomy" id="2060067"/>
    <lineage>
        <taxon>Bacteria</taxon>
        <taxon>Pseudomonadati</taxon>
        <taxon>Pseudomonadota</taxon>
        <taxon>Gammaproteobacteria</taxon>
        <taxon>Enterobacterales</taxon>
        <taxon>Yersiniaceae</taxon>
        <taxon>Chimaeribacter</taxon>
    </lineage>
</organism>
<dbReference type="AlphaFoldDB" id="A0A2N5E3N0"/>
<gene>
    <name evidence="5" type="ORF">CYR55_13495</name>
</gene>
<dbReference type="GO" id="GO:0006935">
    <property type="term" value="P:chemotaxis"/>
    <property type="evidence" value="ECO:0007669"/>
    <property type="project" value="UniProtKB-KW"/>
</dbReference>
<comment type="caution">
    <text evidence="5">The sequence shown here is derived from an EMBL/GenBank/DDBJ whole genome shotgun (WGS) entry which is preliminary data.</text>
</comment>
<feature type="domain" description="Methyl-accepting transducer" evidence="4">
    <location>
        <begin position="454"/>
        <end position="655"/>
    </location>
</feature>
<evidence type="ECO:0000313" key="5">
    <source>
        <dbReference type="EMBL" id="PLR35426.1"/>
    </source>
</evidence>
<keyword evidence="5" id="KW-0675">Receptor</keyword>
<dbReference type="Pfam" id="PF08495">
    <property type="entry name" value="FIST"/>
    <property type="match status" value="1"/>
</dbReference>
<dbReference type="PROSITE" id="PS50111">
    <property type="entry name" value="CHEMOTAXIS_TRANSDUC_2"/>
    <property type="match status" value="1"/>
</dbReference>
<dbReference type="InterPro" id="IPR051310">
    <property type="entry name" value="MCP_chemotaxis"/>
</dbReference>
<dbReference type="PANTHER" id="PTHR43531:SF11">
    <property type="entry name" value="METHYL-ACCEPTING CHEMOTAXIS PROTEIN 3"/>
    <property type="match status" value="1"/>
</dbReference>
<dbReference type="SUPFAM" id="SSF58104">
    <property type="entry name" value="Methyl-accepting chemotaxis protein (MCP) signaling domain"/>
    <property type="match status" value="1"/>
</dbReference>
<reference evidence="5 6" key="1">
    <citation type="submission" date="2017-12" db="EMBL/GenBank/DDBJ databases">
        <title>Characterization of six clinical isolates of Enterochimera gen. nov., a novel genus of the Yersiniaciae family and the three species Enterochimera arupensis sp. nov., Enterochimera coloradensis sp. nov, and Enterochimera californica sp. nov.</title>
        <authorList>
            <person name="Rossi A."/>
            <person name="Fisher M."/>
        </authorList>
    </citation>
    <scope>NUCLEOTIDE SEQUENCE [LARGE SCALE GENOMIC DNA]</scope>
    <source>
        <strain evidence="6">2015-Iso6</strain>
    </source>
</reference>
<dbReference type="GO" id="GO:0016020">
    <property type="term" value="C:membrane"/>
    <property type="evidence" value="ECO:0007669"/>
    <property type="project" value="InterPro"/>
</dbReference>
<evidence type="ECO:0000256" key="2">
    <source>
        <dbReference type="ARBA" id="ARBA00029447"/>
    </source>
</evidence>
<evidence type="ECO:0000313" key="6">
    <source>
        <dbReference type="Proteomes" id="UP000234240"/>
    </source>
</evidence>
<dbReference type="Proteomes" id="UP000234240">
    <property type="component" value="Unassembled WGS sequence"/>
</dbReference>
<dbReference type="InterPro" id="IPR019494">
    <property type="entry name" value="FIST_C"/>
</dbReference>
<dbReference type="SMART" id="SM01204">
    <property type="entry name" value="FIST_C"/>
    <property type="match status" value="1"/>
</dbReference>
<comment type="similarity">
    <text evidence="2">Belongs to the methyl-accepting chemotaxis (MCP) protein family.</text>
</comment>
<dbReference type="InterPro" id="IPR013702">
    <property type="entry name" value="FIST_domain_N"/>
</dbReference>
<name>A0A2N5E3N0_9GAMM</name>
<dbReference type="SMART" id="SM00897">
    <property type="entry name" value="FIST"/>
    <property type="match status" value="1"/>
</dbReference>
<dbReference type="Pfam" id="PF00015">
    <property type="entry name" value="MCPsignal"/>
    <property type="match status" value="1"/>
</dbReference>
<dbReference type="Pfam" id="PF10442">
    <property type="entry name" value="FIST_C"/>
    <property type="match status" value="1"/>
</dbReference>
<evidence type="ECO:0000259" key="4">
    <source>
        <dbReference type="PROSITE" id="PS50111"/>
    </source>
</evidence>
<evidence type="ECO:0000256" key="3">
    <source>
        <dbReference type="PROSITE-ProRule" id="PRU00284"/>
    </source>
</evidence>
<keyword evidence="1" id="KW-0145">Chemotaxis</keyword>
<keyword evidence="6" id="KW-1185">Reference proteome</keyword>